<accession>A0ABS0I5B8</accession>
<dbReference type="PANTHER" id="PTHR11138:SF5">
    <property type="entry name" value="METHIONYL-TRNA FORMYLTRANSFERASE, MITOCHONDRIAL"/>
    <property type="match status" value="1"/>
</dbReference>
<dbReference type="Pfam" id="PF00551">
    <property type="entry name" value="Formyl_trans_N"/>
    <property type="match status" value="1"/>
</dbReference>
<gene>
    <name evidence="2" type="ORF">I2H31_13660</name>
</gene>
<comment type="caution">
    <text evidence="2">The sequence shown here is derived from an EMBL/GenBank/DDBJ whole genome shotgun (WGS) entry which is preliminary data.</text>
</comment>
<dbReference type="Gene3D" id="3.40.50.12230">
    <property type="match status" value="1"/>
</dbReference>
<dbReference type="InterPro" id="IPR036477">
    <property type="entry name" value="Formyl_transf_N_sf"/>
</dbReference>
<evidence type="ECO:0000313" key="2">
    <source>
        <dbReference type="EMBL" id="MBF9222150.1"/>
    </source>
</evidence>
<dbReference type="InterPro" id="IPR002376">
    <property type="entry name" value="Formyl_transf_N"/>
</dbReference>
<name>A0ABS0I5B8_9BACT</name>
<dbReference type="CDD" id="cd08369">
    <property type="entry name" value="FMT_core"/>
    <property type="match status" value="1"/>
</dbReference>
<reference evidence="2 3" key="1">
    <citation type="submission" date="2020-11" db="EMBL/GenBank/DDBJ databases">
        <authorList>
            <person name="Kim M.K."/>
        </authorList>
    </citation>
    <scope>NUCLEOTIDE SEQUENCE [LARGE SCALE GENOMIC DNA]</scope>
    <source>
        <strain evidence="2 3">BT662</strain>
    </source>
</reference>
<dbReference type="EMBL" id="JADQDM010000006">
    <property type="protein sequence ID" value="MBF9222150.1"/>
    <property type="molecule type" value="Genomic_DNA"/>
</dbReference>
<dbReference type="Proteomes" id="UP000618931">
    <property type="component" value="Unassembled WGS sequence"/>
</dbReference>
<dbReference type="RefSeq" id="WP_196293598.1">
    <property type="nucleotide sequence ID" value="NZ_JADQDM010000006.1"/>
</dbReference>
<protein>
    <recommendedName>
        <fullName evidence="1">Formyl transferase N-terminal domain-containing protein</fullName>
    </recommendedName>
</protein>
<organism evidence="2 3">
    <name type="scientific">Hymenobacter ruricola</name>
    <dbReference type="NCBI Taxonomy" id="2791023"/>
    <lineage>
        <taxon>Bacteria</taxon>
        <taxon>Pseudomonadati</taxon>
        <taxon>Bacteroidota</taxon>
        <taxon>Cytophagia</taxon>
        <taxon>Cytophagales</taxon>
        <taxon>Hymenobacteraceae</taxon>
        <taxon>Hymenobacter</taxon>
    </lineage>
</organism>
<proteinExistence type="predicted"/>
<feature type="domain" description="Formyl transferase N-terminal" evidence="1">
    <location>
        <begin position="58"/>
        <end position="179"/>
    </location>
</feature>
<evidence type="ECO:0000313" key="3">
    <source>
        <dbReference type="Proteomes" id="UP000618931"/>
    </source>
</evidence>
<evidence type="ECO:0000259" key="1">
    <source>
        <dbReference type="Pfam" id="PF00551"/>
    </source>
</evidence>
<keyword evidence="3" id="KW-1185">Reference proteome</keyword>
<dbReference type="SUPFAM" id="SSF53328">
    <property type="entry name" value="Formyltransferase"/>
    <property type="match status" value="1"/>
</dbReference>
<sequence>MNQPVVKRNVVYMGGRALGFRCLEVMARYREHFNVHFVMGLRQDGTPDSDWNPSVLMEAQRLGFEILDVPSLKKTEIVELFKKRQIDTILNVFCDRIIPKELIELPGMEIINFHYGHLPQYQGRFVVTHIILNGETKTCVTTHYIDEGIDTGDIIFEDWIPVLPTDTARTLYMRCVEAGVGSFERTLQYFVREEPLPRKPQEGLGAYYKFEEPNGLQVQLDWDQEKIERFIRATTFEPISKPWLQIGERRYDVVAQAQHEQQ</sequence>
<dbReference type="PANTHER" id="PTHR11138">
    <property type="entry name" value="METHIONYL-TRNA FORMYLTRANSFERASE"/>
    <property type="match status" value="1"/>
</dbReference>